<protein>
    <submittedName>
        <fullName evidence="14">ATP-binding cassette domain-containing protein</fullName>
    </submittedName>
</protein>
<evidence type="ECO:0000259" key="13">
    <source>
        <dbReference type="PROSITE" id="PS50893"/>
    </source>
</evidence>
<organism evidence="14 15">
    <name type="scientific">Alicyclobacillus mengziensis</name>
    <dbReference type="NCBI Taxonomy" id="2931921"/>
    <lineage>
        <taxon>Bacteria</taxon>
        <taxon>Bacillati</taxon>
        <taxon>Bacillota</taxon>
        <taxon>Bacilli</taxon>
        <taxon>Bacillales</taxon>
        <taxon>Alicyclobacillaceae</taxon>
        <taxon>Alicyclobacillus</taxon>
    </lineage>
</organism>
<dbReference type="PANTHER" id="PTHR43553:SF24">
    <property type="entry name" value="ENERGY-COUPLING FACTOR TRANSPORTER ATP-BINDING PROTEIN ECFA1"/>
    <property type="match status" value="1"/>
</dbReference>
<dbReference type="GO" id="GO:0016887">
    <property type="term" value="F:ATP hydrolysis activity"/>
    <property type="evidence" value="ECO:0007669"/>
    <property type="project" value="InterPro"/>
</dbReference>
<dbReference type="GO" id="GO:0043190">
    <property type="term" value="C:ATP-binding cassette (ABC) transporter complex"/>
    <property type="evidence" value="ECO:0007669"/>
    <property type="project" value="TreeGrafter"/>
</dbReference>
<evidence type="ECO:0000256" key="3">
    <source>
        <dbReference type="ARBA" id="ARBA00005417"/>
    </source>
</evidence>
<keyword evidence="9" id="KW-1278">Translocase</keyword>
<evidence type="ECO:0000256" key="2">
    <source>
        <dbReference type="ARBA" id="ARBA00004202"/>
    </source>
</evidence>
<dbReference type="AlphaFoldDB" id="A0A9X7VZX1"/>
<evidence type="ECO:0000313" key="15">
    <source>
        <dbReference type="Proteomes" id="UP000663505"/>
    </source>
</evidence>
<keyword evidence="10 12" id="KW-1133">Transmembrane helix</keyword>
<evidence type="ECO:0000256" key="7">
    <source>
        <dbReference type="ARBA" id="ARBA00022741"/>
    </source>
</evidence>
<keyword evidence="8 14" id="KW-0067">ATP-binding</keyword>
<dbReference type="InterPro" id="IPR003593">
    <property type="entry name" value="AAA+_ATPase"/>
</dbReference>
<evidence type="ECO:0000256" key="8">
    <source>
        <dbReference type="ARBA" id="ARBA00022840"/>
    </source>
</evidence>
<evidence type="ECO:0000256" key="9">
    <source>
        <dbReference type="ARBA" id="ARBA00022967"/>
    </source>
</evidence>
<evidence type="ECO:0000256" key="11">
    <source>
        <dbReference type="ARBA" id="ARBA00023136"/>
    </source>
</evidence>
<dbReference type="PANTHER" id="PTHR43553">
    <property type="entry name" value="HEAVY METAL TRANSPORTER"/>
    <property type="match status" value="1"/>
</dbReference>
<comment type="similarity">
    <text evidence="3">Belongs to the ABC transporter superfamily.</text>
</comment>
<feature type="transmembrane region" description="Helical" evidence="12">
    <location>
        <begin position="412"/>
        <end position="433"/>
    </location>
</feature>
<keyword evidence="15" id="KW-1185">Reference proteome</keyword>
<evidence type="ECO:0000313" key="14">
    <source>
        <dbReference type="EMBL" id="QSO48116.1"/>
    </source>
</evidence>
<dbReference type="InterPro" id="IPR017871">
    <property type="entry name" value="ABC_transporter-like_CS"/>
</dbReference>
<feature type="transmembrane region" description="Helical" evidence="12">
    <location>
        <begin position="384"/>
        <end position="406"/>
    </location>
</feature>
<dbReference type="InterPro" id="IPR050095">
    <property type="entry name" value="ECF_ABC_transporter_ATP-bd"/>
</dbReference>
<dbReference type="InterPro" id="IPR015856">
    <property type="entry name" value="ABC_transpr_CbiO/EcfA_su"/>
</dbReference>
<dbReference type="InterPro" id="IPR003439">
    <property type="entry name" value="ABC_transporter-like_ATP-bd"/>
</dbReference>
<reference evidence="14 15" key="1">
    <citation type="submission" date="2021-02" db="EMBL/GenBank/DDBJ databases">
        <title>Alicyclobacillus curvatus sp. nov. and Alicyclobacillus mengziensis sp. nov., two acidophilic bacteria isolated from acid mine drainage.</title>
        <authorList>
            <person name="Huang Y."/>
        </authorList>
    </citation>
    <scope>NUCLEOTIDE SEQUENCE [LARGE SCALE GENOMIC DNA]</scope>
    <source>
        <strain evidence="14 15">S30H14</strain>
    </source>
</reference>
<dbReference type="SUPFAM" id="SSF52540">
    <property type="entry name" value="P-loop containing nucleoside triphosphate hydrolases"/>
    <property type="match status" value="1"/>
</dbReference>
<keyword evidence="6 12" id="KW-0812">Transmembrane</keyword>
<dbReference type="InterPro" id="IPR027417">
    <property type="entry name" value="P-loop_NTPase"/>
</dbReference>
<dbReference type="Pfam" id="PF00005">
    <property type="entry name" value="ABC_tran"/>
    <property type="match status" value="1"/>
</dbReference>
<dbReference type="SMART" id="SM00382">
    <property type="entry name" value="AAA"/>
    <property type="match status" value="1"/>
</dbReference>
<evidence type="ECO:0000256" key="4">
    <source>
        <dbReference type="ARBA" id="ARBA00022448"/>
    </source>
</evidence>
<gene>
    <name evidence="14" type="ORF">JZ786_03640</name>
</gene>
<feature type="domain" description="ABC transporter" evidence="13">
    <location>
        <begin position="3"/>
        <end position="233"/>
    </location>
</feature>
<evidence type="ECO:0000256" key="10">
    <source>
        <dbReference type="ARBA" id="ARBA00022989"/>
    </source>
</evidence>
<proteinExistence type="inferred from homology"/>
<evidence type="ECO:0000256" key="12">
    <source>
        <dbReference type="SAM" id="Phobius"/>
    </source>
</evidence>
<feature type="transmembrane region" description="Helical" evidence="12">
    <location>
        <begin position="554"/>
        <end position="572"/>
    </location>
</feature>
<dbReference type="PROSITE" id="PS00211">
    <property type="entry name" value="ABC_TRANSPORTER_1"/>
    <property type="match status" value="1"/>
</dbReference>
<dbReference type="EMBL" id="CP071182">
    <property type="protein sequence ID" value="QSO48116.1"/>
    <property type="molecule type" value="Genomic_DNA"/>
</dbReference>
<keyword evidence="7" id="KW-0547">Nucleotide-binding</keyword>
<comment type="subcellular location">
    <subcellularLocation>
        <location evidence="2">Cell membrane</location>
        <topology evidence="2">Peripheral membrane protein</topology>
    </subcellularLocation>
    <subcellularLocation>
        <location evidence="1">Membrane</location>
        <topology evidence="1">Multi-pass membrane protein</topology>
    </subcellularLocation>
</comment>
<dbReference type="RefSeq" id="WP_206657452.1">
    <property type="nucleotide sequence ID" value="NZ_CP071182.1"/>
</dbReference>
<keyword evidence="4" id="KW-0813">Transport</keyword>
<keyword evidence="11 12" id="KW-0472">Membrane</keyword>
<dbReference type="Pfam" id="PF02361">
    <property type="entry name" value="CbiQ"/>
    <property type="match status" value="1"/>
</dbReference>
<dbReference type="Proteomes" id="UP000663505">
    <property type="component" value="Chromosome"/>
</dbReference>
<dbReference type="GO" id="GO:0005524">
    <property type="term" value="F:ATP binding"/>
    <property type="evidence" value="ECO:0007669"/>
    <property type="project" value="UniProtKB-KW"/>
</dbReference>
<keyword evidence="5" id="KW-1003">Cell membrane</keyword>
<dbReference type="CDD" id="cd16914">
    <property type="entry name" value="EcfT"/>
    <property type="match status" value="1"/>
</dbReference>
<evidence type="ECO:0000256" key="6">
    <source>
        <dbReference type="ARBA" id="ARBA00022692"/>
    </source>
</evidence>
<dbReference type="CDD" id="cd03225">
    <property type="entry name" value="ABC_cobalt_CbiO_domain1"/>
    <property type="match status" value="1"/>
</dbReference>
<dbReference type="InterPro" id="IPR003339">
    <property type="entry name" value="ABC/ECF_trnsptr_transmembrane"/>
</dbReference>
<accession>A0A9X7VZX1</accession>
<feature type="transmembrane region" description="Helical" evidence="12">
    <location>
        <begin position="342"/>
        <end position="372"/>
    </location>
</feature>
<name>A0A9X7VZX1_9BACL</name>
<evidence type="ECO:0000256" key="5">
    <source>
        <dbReference type="ARBA" id="ARBA00022475"/>
    </source>
</evidence>
<dbReference type="Gene3D" id="3.40.50.300">
    <property type="entry name" value="P-loop containing nucleotide triphosphate hydrolases"/>
    <property type="match status" value="1"/>
</dbReference>
<dbReference type="GO" id="GO:0042626">
    <property type="term" value="F:ATPase-coupled transmembrane transporter activity"/>
    <property type="evidence" value="ECO:0007669"/>
    <property type="project" value="TreeGrafter"/>
</dbReference>
<dbReference type="KEGG" id="afx:JZ786_03640"/>
<dbReference type="PROSITE" id="PS50893">
    <property type="entry name" value="ABC_TRANSPORTER_2"/>
    <property type="match status" value="1"/>
</dbReference>
<sequence length="577" mass="62725">MTIDLKNVAVVSLRGVNLSFPSGTLTLLVGKTGAGKSTLLRSISGLERPTLGDIAIDGTPLWNGHRVQMEAIQNLTMVFQSPEQQLFATSVKKEFEYSLRPCKLAEGVAKHRIERALRTVGLPPTMLDLAPKSLSGGQQRRVAIATALATEPAWLLLDEPTAGLDAPAADALSHDIRDMADRGRGVIVATHDLDVWLPLADRLIIMQNGQVAADLEAAYAVENPGILADSGVGLPASAECTAYLRQHGWDIPAAALSPQEAAQDILRCLERTPARVPQRTTSAEQAVSGKRGKWIGHMQSTSDHVQYGDHIHSSAGHMQSAEGGAKLDFRQYIQKLDARAKWLAYVLLSVVILAVPVAGILPSIVVIGLLAAACKVPLMRFWHIGRPFLLFMAFTVIFSGLTWPIGYSVTNGLHTLLSLVRILLILMLGVLFTELTSTLEMKRGLEVALNWLKPLRIPVEAIAFGASLVLRFIPILGAEAKKFAEVSQIRAKRVGRTGQVRLRDASTLLMPLLFSLFQLGEDLSFAMEARGLIRFGMPRTSGVAIRWDRKDTHFTLAALVLSTLLVIVSIGLPELRF</sequence>
<evidence type="ECO:0000256" key="1">
    <source>
        <dbReference type="ARBA" id="ARBA00004141"/>
    </source>
</evidence>